<dbReference type="EnsemblPlants" id="OBART11G18370.1">
    <property type="protein sequence ID" value="OBART11G18370.1"/>
    <property type="gene ID" value="OBART11G18370"/>
</dbReference>
<feature type="compositionally biased region" description="Polar residues" evidence="1">
    <location>
        <begin position="1"/>
        <end position="12"/>
    </location>
</feature>
<feature type="compositionally biased region" description="Polar residues" evidence="1">
    <location>
        <begin position="21"/>
        <end position="35"/>
    </location>
</feature>
<organism evidence="2">
    <name type="scientific">Oryza barthii</name>
    <dbReference type="NCBI Taxonomy" id="65489"/>
    <lineage>
        <taxon>Eukaryota</taxon>
        <taxon>Viridiplantae</taxon>
        <taxon>Streptophyta</taxon>
        <taxon>Embryophyta</taxon>
        <taxon>Tracheophyta</taxon>
        <taxon>Spermatophyta</taxon>
        <taxon>Magnoliopsida</taxon>
        <taxon>Liliopsida</taxon>
        <taxon>Poales</taxon>
        <taxon>Poaceae</taxon>
        <taxon>BOP clade</taxon>
        <taxon>Oryzoideae</taxon>
        <taxon>Oryzeae</taxon>
        <taxon>Oryzinae</taxon>
        <taxon>Oryza</taxon>
    </lineage>
</organism>
<sequence length="123" mass="13793">MSLSRSHASSAGPSLKVNPCTWPQSEQRVQINSRSDPYEPPPHPHGDDLWMSKCDNKVAKQLGNEAARHEEARCRGDVVTKRRRGNKQVRGRGCMAIRKRHNEDMVRKGEIDVVQGVGGLGRR</sequence>
<accession>A0A0D3HNH5</accession>
<reference evidence="2" key="1">
    <citation type="journal article" date="2009" name="Rice">
        <title>De Novo Next Generation Sequencing of Plant Genomes.</title>
        <authorList>
            <person name="Rounsley S."/>
            <person name="Marri P.R."/>
            <person name="Yu Y."/>
            <person name="He R."/>
            <person name="Sisneros N."/>
            <person name="Goicoechea J.L."/>
            <person name="Lee S.J."/>
            <person name="Angelova A."/>
            <person name="Kudrna D."/>
            <person name="Luo M."/>
            <person name="Affourtit J."/>
            <person name="Desany B."/>
            <person name="Knight J."/>
            <person name="Niazi F."/>
            <person name="Egholm M."/>
            <person name="Wing R.A."/>
        </authorList>
    </citation>
    <scope>NUCLEOTIDE SEQUENCE [LARGE SCALE GENOMIC DNA]</scope>
    <source>
        <strain evidence="2">cv. IRGC 105608</strain>
    </source>
</reference>
<dbReference type="Proteomes" id="UP000026960">
    <property type="component" value="Chromosome 11"/>
</dbReference>
<proteinExistence type="predicted"/>
<dbReference type="PaxDb" id="65489-OBART11G18370.1"/>
<protein>
    <submittedName>
        <fullName evidence="2">Uncharacterized protein</fullName>
    </submittedName>
</protein>
<name>A0A0D3HNH5_9ORYZ</name>
<dbReference type="Gramene" id="OBART11G18370.1">
    <property type="protein sequence ID" value="OBART11G18370.1"/>
    <property type="gene ID" value="OBART11G18370"/>
</dbReference>
<dbReference type="AlphaFoldDB" id="A0A0D3HNH5"/>
<evidence type="ECO:0000256" key="1">
    <source>
        <dbReference type="SAM" id="MobiDB-lite"/>
    </source>
</evidence>
<keyword evidence="3" id="KW-1185">Reference proteome</keyword>
<feature type="region of interest" description="Disordered" evidence="1">
    <location>
        <begin position="1"/>
        <end position="48"/>
    </location>
</feature>
<evidence type="ECO:0000313" key="2">
    <source>
        <dbReference type="EnsemblPlants" id="OBART11G18370.1"/>
    </source>
</evidence>
<evidence type="ECO:0000313" key="3">
    <source>
        <dbReference type="Proteomes" id="UP000026960"/>
    </source>
</evidence>
<dbReference type="HOGENOM" id="CLU_2018703_0_0_1"/>
<reference evidence="2" key="2">
    <citation type="submission" date="2015-03" db="UniProtKB">
        <authorList>
            <consortium name="EnsemblPlants"/>
        </authorList>
    </citation>
    <scope>IDENTIFICATION</scope>
</reference>